<dbReference type="Proteomes" id="UP000236959">
    <property type="component" value="Unassembled WGS sequence"/>
</dbReference>
<protein>
    <submittedName>
        <fullName evidence="2">Uncharacterized protein</fullName>
    </submittedName>
</protein>
<sequence length="82" mass="8973">MTSGINEQIAGILKDESRSKEDRISELLTMREDARALQRAGTESPMVNEDQTSSGLREIDVALEKLGHNSLQDADEKSAATL</sequence>
<proteinExistence type="predicted"/>
<evidence type="ECO:0000313" key="3">
    <source>
        <dbReference type="Proteomes" id="UP000236959"/>
    </source>
</evidence>
<name>A0A2S3URU0_9HYPH</name>
<dbReference type="OrthoDB" id="8084279at2"/>
<evidence type="ECO:0000313" key="2">
    <source>
        <dbReference type="EMBL" id="POF30442.1"/>
    </source>
</evidence>
<gene>
    <name evidence="2" type="ORF">CLV41_10654</name>
</gene>
<evidence type="ECO:0000256" key="1">
    <source>
        <dbReference type="SAM" id="MobiDB-lite"/>
    </source>
</evidence>
<comment type="caution">
    <text evidence="2">The sequence shown here is derived from an EMBL/GenBank/DDBJ whole genome shotgun (WGS) entry which is preliminary data.</text>
</comment>
<dbReference type="RefSeq" id="WP_103223170.1">
    <property type="nucleotide sequence ID" value="NZ_PPCN01000006.1"/>
</dbReference>
<feature type="region of interest" description="Disordered" evidence="1">
    <location>
        <begin position="36"/>
        <end position="56"/>
    </location>
</feature>
<dbReference type="EMBL" id="PPCN01000006">
    <property type="protein sequence ID" value="POF30442.1"/>
    <property type="molecule type" value="Genomic_DNA"/>
</dbReference>
<accession>A0A2S3URU0</accession>
<organism evidence="2 3">
    <name type="scientific">Roseibium marinum</name>
    <dbReference type="NCBI Taxonomy" id="281252"/>
    <lineage>
        <taxon>Bacteria</taxon>
        <taxon>Pseudomonadati</taxon>
        <taxon>Pseudomonadota</taxon>
        <taxon>Alphaproteobacteria</taxon>
        <taxon>Hyphomicrobiales</taxon>
        <taxon>Stappiaceae</taxon>
        <taxon>Roseibium</taxon>
    </lineage>
</organism>
<dbReference type="AlphaFoldDB" id="A0A2S3URU0"/>
<keyword evidence="3" id="KW-1185">Reference proteome</keyword>
<reference evidence="2 3" key="1">
    <citation type="submission" date="2018-01" db="EMBL/GenBank/DDBJ databases">
        <title>Genomic Encyclopedia of Archaeal and Bacterial Type Strains, Phase II (KMG-II): from individual species to whole genera.</title>
        <authorList>
            <person name="Goeker M."/>
        </authorList>
    </citation>
    <scope>NUCLEOTIDE SEQUENCE [LARGE SCALE GENOMIC DNA]</scope>
    <source>
        <strain evidence="2 3">DSM 17023</strain>
    </source>
</reference>